<dbReference type="Proteomes" id="UP000092484">
    <property type="component" value="Unassembled WGS sequence"/>
</dbReference>
<keyword evidence="3" id="KW-1185">Reference proteome</keyword>
<gene>
    <name evidence="2" type="ORF">I603_1277</name>
</gene>
<accession>A0A1A7BH79</accession>
<name>A0A1A7BH79_9SPHN</name>
<comment type="caution">
    <text evidence="2">The sequence shown here is derived from an EMBL/GenBank/DDBJ whole genome shotgun (WGS) entry which is preliminary data.</text>
</comment>
<proteinExistence type="predicted"/>
<reference evidence="2 3" key="1">
    <citation type="submission" date="2016-06" db="EMBL/GenBank/DDBJ databases">
        <title>Genome sequence of Porphyrobacter dokdonensis DSW-74.</title>
        <authorList>
            <person name="Kim J.F."/>
            <person name="Song J.Y."/>
        </authorList>
    </citation>
    <scope>NUCLEOTIDE SEQUENCE [LARGE SCALE GENOMIC DNA]</scope>
    <source>
        <strain evidence="2 3">DSW-74</strain>
    </source>
</reference>
<feature type="region of interest" description="Disordered" evidence="1">
    <location>
        <begin position="1"/>
        <end position="60"/>
    </location>
</feature>
<sequence length="60" mass="6292">MGGGRLTGHEVLHRSSNRRKRHLSGALAAKQQNRPDAGGRIGPSDVGAKGHNLISQPQSA</sequence>
<dbReference type="AlphaFoldDB" id="A0A1A7BH79"/>
<protein>
    <submittedName>
        <fullName evidence="2">Uncharacterized protein</fullName>
    </submittedName>
</protein>
<evidence type="ECO:0000313" key="2">
    <source>
        <dbReference type="EMBL" id="OBV11834.1"/>
    </source>
</evidence>
<evidence type="ECO:0000313" key="3">
    <source>
        <dbReference type="Proteomes" id="UP000092484"/>
    </source>
</evidence>
<evidence type="ECO:0000256" key="1">
    <source>
        <dbReference type="SAM" id="MobiDB-lite"/>
    </source>
</evidence>
<dbReference type="EMBL" id="LZYB01000002">
    <property type="protein sequence ID" value="OBV11834.1"/>
    <property type="molecule type" value="Genomic_DNA"/>
</dbReference>
<organism evidence="2 3">
    <name type="scientific">Erythrobacter dokdonensis DSW-74</name>
    <dbReference type="NCBI Taxonomy" id="1300349"/>
    <lineage>
        <taxon>Bacteria</taxon>
        <taxon>Pseudomonadati</taxon>
        <taxon>Pseudomonadota</taxon>
        <taxon>Alphaproteobacteria</taxon>
        <taxon>Sphingomonadales</taxon>
        <taxon>Erythrobacteraceae</taxon>
        <taxon>Erythrobacter/Porphyrobacter group</taxon>
        <taxon>Erythrobacter</taxon>
    </lineage>
</organism>